<evidence type="ECO:0008006" key="3">
    <source>
        <dbReference type="Google" id="ProtNLM"/>
    </source>
</evidence>
<sequence>MTKVKKIMFGGRMIVVMGLAVSSVSCTNSVFVESKDITKGEIGGFAIGMSKQHAMEIAQQEHVHSIRPLLNVASVYNYSNSETLLSLGEGRSIELDNGRDLKVVYTVARCKVANVRTIGRVDSPFDTPVGTSVNDLIVELKKALNENHSLSAREVVSSGNGTWFVVDQAKSKESGTIFAYDVWSFEVTAIKPAGAEFVVYFSEGLIDRITYKRPRIRIE</sequence>
<accession>A0ABQ1G6H8</accession>
<gene>
    <name evidence="1" type="ORF">GCM10010981_28560</name>
</gene>
<reference evidence="2" key="1">
    <citation type="journal article" date="2019" name="Int. J. Syst. Evol. Microbiol.">
        <title>The Global Catalogue of Microorganisms (GCM) 10K type strain sequencing project: providing services to taxonomists for standard genome sequencing and annotation.</title>
        <authorList>
            <consortium name="The Broad Institute Genomics Platform"/>
            <consortium name="The Broad Institute Genome Sequencing Center for Infectious Disease"/>
            <person name="Wu L."/>
            <person name="Ma J."/>
        </authorList>
    </citation>
    <scope>NUCLEOTIDE SEQUENCE [LARGE SCALE GENOMIC DNA]</scope>
    <source>
        <strain evidence="2">CGMCC 1.15439</strain>
    </source>
</reference>
<protein>
    <recommendedName>
        <fullName evidence="3">Lipoprotein</fullName>
    </recommendedName>
</protein>
<evidence type="ECO:0000313" key="2">
    <source>
        <dbReference type="Proteomes" id="UP000620046"/>
    </source>
</evidence>
<dbReference type="Proteomes" id="UP000620046">
    <property type="component" value="Unassembled WGS sequence"/>
</dbReference>
<keyword evidence="2" id="KW-1185">Reference proteome</keyword>
<name>A0ABQ1G6H8_9GAMM</name>
<dbReference type="RefSeq" id="WP_188794962.1">
    <property type="nucleotide sequence ID" value="NZ_BMJA01000002.1"/>
</dbReference>
<evidence type="ECO:0000313" key="1">
    <source>
        <dbReference type="EMBL" id="GGA37710.1"/>
    </source>
</evidence>
<organism evidence="1 2">
    <name type="scientific">Dyella nitratireducens</name>
    <dbReference type="NCBI Taxonomy" id="1849580"/>
    <lineage>
        <taxon>Bacteria</taxon>
        <taxon>Pseudomonadati</taxon>
        <taxon>Pseudomonadota</taxon>
        <taxon>Gammaproteobacteria</taxon>
        <taxon>Lysobacterales</taxon>
        <taxon>Rhodanobacteraceae</taxon>
        <taxon>Dyella</taxon>
    </lineage>
</organism>
<comment type="caution">
    <text evidence="1">The sequence shown here is derived from an EMBL/GenBank/DDBJ whole genome shotgun (WGS) entry which is preliminary data.</text>
</comment>
<proteinExistence type="predicted"/>
<dbReference type="EMBL" id="BMJA01000002">
    <property type="protein sequence ID" value="GGA37710.1"/>
    <property type="molecule type" value="Genomic_DNA"/>
</dbReference>
<dbReference type="PROSITE" id="PS51257">
    <property type="entry name" value="PROKAR_LIPOPROTEIN"/>
    <property type="match status" value="1"/>
</dbReference>